<evidence type="ECO:0000313" key="2">
    <source>
        <dbReference type="Proteomes" id="UP000237061"/>
    </source>
</evidence>
<keyword evidence="2" id="KW-1185">Reference proteome</keyword>
<accession>A0A2S3ZZJ3</accession>
<dbReference type="EMBL" id="PPXC01000003">
    <property type="protein sequence ID" value="POH74670.1"/>
    <property type="molecule type" value="Genomic_DNA"/>
</dbReference>
<proteinExistence type="predicted"/>
<reference evidence="1 2" key="1">
    <citation type="submission" date="2018-01" db="EMBL/GenBank/DDBJ databases">
        <title>Arthrobacter sp. nov., from glaciers in China.</title>
        <authorList>
            <person name="Liu Q."/>
            <person name="Xin Y.-H."/>
        </authorList>
    </citation>
    <scope>NUCLEOTIDE SEQUENCE [LARGE SCALE GENOMIC DNA]</scope>
    <source>
        <strain evidence="1 2">HLT2-12-2</strain>
    </source>
</reference>
<protein>
    <submittedName>
        <fullName evidence="1">Uncharacterized protein</fullName>
    </submittedName>
</protein>
<sequence length="536" mass="59734">MQPSHQTLVSSYGEPFLRYVLAISENVSLSDGLNATAPELQVLLTDIGTPGPNEGGDGNHIQASFNTATRFSQYLPEQKMGFANQIRTLCGGSLGDVPSSTDPVLQSLRAIAHDMWPTYLLPPPAEGPRTFWMSSGPVGIYQHPELATLHRNFANDETLRPLFPSLTVPEDAADWTKWIDVQAVWTLNAGSGGSHQMMGVFGSLLLDAVLRTRLSDGELTHDGLMRELAVSLNAFRKLATKKPVHVPAIVGLSGVQLEDGQQIELASGIIRKISDLERDLLLNSSNLVTTVFETTFPLQILDISNFDPTDDKWHKTYQKYGPRFEESHRAFQHSLDQVRLAILLCSEGEEYLGSVEVSRFIFNPTQPGGSATWTMDQRQPASYIIPQTKFDEIKEWHSLIGTKHPDSLNIAMKRLLSAASQRADSNDAFIDALIVWENAFGTTTETAFRVTGALAKLLEPDDMEKRLELQKELANLYGIRSRLVHGAKEPAASKSWEYRQRTISIAIDCLRRLYRERPDLLSISSEDRSKRLLLEH</sequence>
<gene>
    <name evidence="1" type="ORF">CVS27_05530</name>
</gene>
<evidence type="ECO:0000313" key="1">
    <source>
        <dbReference type="EMBL" id="POH74670.1"/>
    </source>
</evidence>
<dbReference type="AlphaFoldDB" id="A0A2S3ZZJ3"/>
<dbReference type="Proteomes" id="UP000237061">
    <property type="component" value="Unassembled WGS sequence"/>
</dbReference>
<name>A0A2S3ZZJ3_ARTGL</name>
<comment type="caution">
    <text evidence="1">The sequence shown here is derived from an EMBL/GenBank/DDBJ whole genome shotgun (WGS) entry which is preliminary data.</text>
</comment>
<organism evidence="1 2">
    <name type="scientific">Arthrobacter glacialis</name>
    <dbReference type="NCBI Taxonomy" id="1664"/>
    <lineage>
        <taxon>Bacteria</taxon>
        <taxon>Bacillati</taxon>
        <taxon>Actinomycetota</taxon>
        <taxon>Actinomycetes</taxon>
        <taxon>Micrococcales</taxon>
        <taxon>Micrococcaceae</taxon>
        <taxon>Arthrobacter</taxon>
    </lineage>
</organism>